<keyword evidence="5" id="KW-1185">Reference proteome</keyword>
<evidence type="ECO:0000256" key="1">
    <source>
        <dbReference type="SAM" id="MobiDB-lite"/>
    </source>
</evidence>
<feature type="transmembrane region" description="Helical" evidence="2">
    <location>
        <begin position="106"/>
        <end position="129"/>
    </location>
</feature>
<organism evidence="4 5">
    <name type="scientific">Brasilonema bromeliae SPC951</name>
    <dbReference type="NCBI Taxonomy" id="385972"/>
    <lineage>
        <taxon>Bacteria</taxon>
        <taxon>Bacillati</taxon>
        <taxon>Cyanobacteriota</taxon>
        <taxon>Cyanophyceae</taxon>
        <taxon>Nostocales</taxon>
        <taxon>Scytonemataceae</taxon>
        <taxon>Brasilonema</taxon>
        <taxon>Bromeliae group (in: Brasilonema)</taxon>
    </lineage>
</organism>
<name>A0ABX1P3C8_9CYAN</name>
<feature type="domain" description="Cytoskeleton protein RodZ-like C-terminal" evidence="3">
    <location>
        <begin position="215"/>
        <end position="284"/>
    </location>
</feature>
<dbReference type="RefSeq" id="WP_169153749.1">
    <property type="nucleotide sequence ID" value="NZ_CAWPJE010000327.1"/>
</dbReference>
<feature type="compositionally biased region" description="Polar residues" evidence="1">
    <location>
        <begin position="171"/>
        <end position="210"/>
    </location>
</feature>
<dbReference type="Gene3D" id="1.10.260.40">
    <property type="entry name" value="lambda repressor-like DNA-binding domains"/>
    <property type="match status" value="1"/>
</dbReference>
<dbReference type="InterPro" id="IPR010982">
    <property type="entry name" value="Lambda_DNA-bd_dom_sf"/>
</dbReference>
<dbReference type="PANTHER" id="PTHR34475:SF1">
    <property type="entry name" value="CYTOSKELETON PROTEIN RODZ"/>
    <property type="match status" value="1"/>
</dbReference>
<proteinExistence type="predicted"/>
<accession>A0ABX1P3C8</accession>
<dbReference type="Proteomes" id="UP000718564">
    <property type="component" value="Unassembled WGS sequence"/>
</dbReference>
<evidence type="ECO:0000256" key="2">
    <source>
        <dbReference type="SAM" id="Phobius"/>
    </source>
</evidence>
<protein>
    <submittedName>
        <fullName evidence="4">Helix-turn-helix domain-containing protein</fullName>
    </submittedName>
</protein>
<dbReference type="InterPro" id="IPR050400">
    <property type="entry name" value="Bact_Cytoskel_RodZ"/>
</dbReference>
<gene>
    <name evidence="4" type="ORF">DP116_02955</name>
</gene>
<dbReference type="InterPro" id="IPR025194">
    <property type="entry name" value="RodZ-like_C"/>
</dbReference>
<keyword evidence="2" id="KW-0472">Membrane</keyword>
<evidence type="ECO:0000259" key="3">
    <source>
        <dbReference type="Pfam" id="PF13464"/>
    </source>
</evidence>
<evidence type="ECO:0000313" key="4">
    <source>
        <dbReference type="EMBL" id="NMG18461.1"/>
    </source>
</evidence>
<keyword evidence="2" id="KW-0812">Transmembrane</keyword>
<dbReference type="Pfam" id="PF13413">
    <property type="entry name" value="HTH_25"/>
    <property type="match status" value="1"/>
</dbReference>
<dbReference type="Pfam" id="PF13464">
    <property type="entry name" value="RodZ_C"/>
    <property type="match status" value="1"/>
</dbReference>
<dbReference type="EMBL" id="QMEB01000012">
    <property type="protein sequence ID" value="NMG18461.1"/>
    <property type="molecule type" value="Genomic_DNA"/>
</dbReference>
<sequence>MKLLKKDQQEQLVEIVAHLRQVREERSVGLKELAAYTRIQPAILQAMEEGRFEELPEPIYVQGFIRHYANAIGLDGAALAKTVANICLTPEESNNDHQVVDEKPTIYIPLFVPYVLLLAVASFGLFYLLNPQRSVQSSSQKDLSPLAAEQNTESATQASSLTSSQPKTRPPVTSSTTKALSPALTTITPTPSSALTTITPTPSPQEATTTPVEVTLELQDKSWVRVKVDGKTEFEGELKKGDKKTWTAKKEVMVRSGNAGAVLISTNKKQPTPLGSVGSIKQVTFTPETANSQ</sequence>
<feature type="region of interest" description="Disordered" evidence="1">
    <location>
        <begin position="140"/>
        <end position="210"/>
    </location>
</feature>
<reference evidence="4 5" key="1">
    <citation type="submission" date="2018-06" db="EMBL/GenBank/DDBJ databases">
        <title>Comparative genomics of Brasilonema spp. strains.</title>
        <authorList>
            <person name="Alvarenga D.O."/>
            <person name="Fiore M.F."/>
            <person name="Varani A.M."/>
        </authorList>
    </citation>
    <scope>NUCLEOTIDE SEQUENCE [LARGE SCALE GENOMIC DNA]</scope>
    <source>
        <strain evidence="4 5">SPC951</strain>
    </source>
</reference>
<dbReference type="PANTHER" id="PTHR34475">
    <property type="match status" value="1"/>
</dbReference>
<feature type="compositionally biased region" description="Low complexity" evidence="1">
    <location>
        <begin position="154"/>
        <end position="165"/>
    </location>
</feature>
<comment type="caution">
    <text evidence="4">The sequence shown here is derived from an EMBL/GenBank/DDBJ whole genome shotgun (WGS) entry which is preliminary data.</text>
</comment>
<keyword evidence="2" id="KW-1133">Transmembrane helix</keyword>
<evidence type="ECO:0000313" key="5">
    <source>
        <dbReference type="Proteomes" id="UP000718564"/>
    </source>
</evidence>